<dbReference type="Gene3D" id="3.40.960.10">
    <property type="entry name" value="VSR Endonuclease"/>
    <property type="match status" value="1"/>
</dbReference>
<organism evidence="1 2">
    <name type="scientific">Naasia aerilata</name>
    <dbReference type="NCBI Taxonomy" id="1162966"/>
    <lineage>
        <taxon>Bacteria</taxon>
        <taxon>Bacillati</taxon>
        <taxon>Actinomycetota</taxon>
        <taxon>Actinomycetes</taxon>
        <taxon>Micrococcales</taxon>
        <taxon>Microbacteriaceae</taxon>
        <taxon>Naasia</taxon>
    </lineage>
</organism>
<accession>A0ABM8GC64</accession>
<gene>
    <name evidence="1" type="ORF">GCM10025866_17470</name>
</gene>
<evidence type="ECO:0000313" key="1">
    <source>
        <dbReference type="EMBL" id="BDZ45838.1"/>
    </source>
</evidence>
<protein>
    <recommendedName>
        <fullName evidence="3">DUF559 domain-containing protein</fullName>
    </recommendedName>
</protein>
<proteinExistence type="predicted"/>
<dbReference type="EMBL" id="AP027731">
    <property type="protein sequence ID" value="BDZ45838.1"/>
    <property type="molecule type" value="Genomic_DNA"/>
</dbReference>
<evidence type="ECO:0000313" key="2">
    <source>
        <dbReference type="Proteomes" id="UP001321498"/>
    </source>
</evidence>
<keyword evidence="2" id="KW-1185">Reference proteome</keyword>
<name>A0ABM8GC64_9MICO</name>
<reference evidence="2" key="1">
    <citation type="journal article" date="2019" name="Int. J. Syst. Evol. Microbiol.">
        <title>The Global Catalogue of Microorganisms (GCM) 10K type strain sequencing project: providing services to taxonomists for standard genome sequencing and annotation.</title>
        <authorList>
            <consortium name="The Broad Institute Genomics Platform"/>
            <consortium name="The Broad Institute Genome Sequencing Center for Infectious Disease"/>
            <person name="Wu L."/>
            <person name="Ma J."/>
        </authorList>
    </citation>
    <scope>NUCLEOTIDE SEQUENCE [LARGE SCALE GENOMIC DNA]</scope>
    <source>
        <strain evidence="2">NBRC 108725</strain>
    </source>
</reference>
<evidence type="ECO:0008006" key="3">
    <source>
        <dbReference type="Google" id="ProtNLM"/>
    </source>
</evidence>
<sequence length="254" mass="28004">MQHAVESGHLWRVVRGWYAEPGTDPESIRAIRLGARLGCVSALRVHGAWHPPESGMHVAMPFSADGRRMRAARGDEWAGVTVHWRSRTDRVEWDDGISPVLVAAEHTAQCQPPHLAIAVLDSLLHRRMASLGGVQSVLAAMPAHVRKLAPLVDGRSEEGIESIARYRLHEAGITAVPQVPVPGVGRVDLLIDGWLAIELDGRETHAQERAFSADRRRSALLLQHGVLALHFSYAHVLYEWPLILATVQAALRQH</sequence>
<dbReference type="Proteomes" id="UP001321498">
    <property type="component" value="Chromosome"/>
</dbReference>